<gene>
    <name evidence="2" type="primary">Hps1</name>
    <name evidence="2" type="ORF">PHOROB_LOCUS13165</name>
</gene>
<evidence type="ECO:0000256" key="1">
    <source>
        <dbReference type="SAM" id="MobiDB-lite"/>
    </source>
</evidence>
<dbReference type="Proteomes" id="UP001152836">
    <property type="component" value="Unassembled WGS sequence"/>
</dbReference>
<comment type="caution">
    <text evidence="2">The sequence shown here is derived from an EMBL/GenBank/DDBJ whole genome shotgun (WGS) entry which is preliminary data.</text>
</comment>
<feature type="region of interest" description="Disordered" evidence="1">
    <location>
        <begin position="29"/>
        <end position="53"/>
    </location>
</feature>
<organism evidence="2 3">
    <name type="scientific">Phodopus roborovskii</name>
    <name type="common">Roborovski's desert hamster</name>
    <name type="synonym">Cricetulus roborovskii</name>
    <dbReference type="NCBI Taxonomy" id="109678"/>
    <lineage>
        <taxon>Eukaryota</taxon>
        <taxon>Metazoa</taxon>
        <taxon>Chordata</taxon>
        <taxon>Craniata</taxon>
        <taxon>Vertebrata</taxon>
        <taxon>Euteleostomi</taxon>
        <taxon>Mammalia</taxon>
        <taxon>Eutheria</taxon>
        <taxon>Euarchontoglires</taxon>
        <taxon>Glires</taxon>
        <taxon>Rodentia</taxon>
        <taxon>Myomorpha</taxon>
        <taxon>Muroidea</taxon>
        <taxon>Cricetidae</taxon>
        <taxon>Cricetinae</taxon>
        <taxon>Phodopus</taxon>
    </lineage>
</organism>
<protein>
    <submittedName>
        <fullName evidence="2">Hps1 protein</fullName>
    </submittedName>
</protein>
<proteinExistence type="predicted"/>
<evidence type="ECO:0000313" key="3">
    <source>
        <dbReference type="Proteomes" id="UP001152836"/>
    </source>
</evidence>
<name>A0AAU9ZWZ2_PHORO</name>
<reference evidence="2" key="1">
    <citation type="submission" date="2022-06" db="EMBL/GenBank/DDBJ databases">
        <authorList>
            <person name="Andreotti S."/>
            <person name="Wyler E."/>
        </authorList>
    </citation>
    <scope>NUCLEOTIDE SEQUENCE</scope>
</reference>
<dbReference type="EMBL" id="CALSGD010001525">
    <property type="protein sequence ID" value="CAH6954429.1"/>
    <property type="molecule type" value="Genomic_DNA"/>
</dbReference>
<keyword evidence="3" id="KW-1185">Reference proteome</keyword>
<sequence length="91" mass="10849">MKCVLVATEGAEVLFYWTDEEFEENLRLKFGQSENEEEEKRPGPEAGETPQQLRALAALPHPRRYLLFILFHFSQFNRCRLESQILFFILW</sequence>
<dbReference type="AlphaFoldDB" id="A0AAU9ZWZ2"/>
<evidence type="ECO:0000313" key="2">
    <source>
        <dbReference type="EMBL" id="CAH6954429.1"/>
    </source>
</evidence>
<accession>A0AAU9ZWZ2</accession>